<dbReference type="PROSITE" id="PS50112">
    <property type="entry name" value="PAS"/>
    <property type="match status" value="1"/>
</dbReference>
<name>A0A444J326_9BACT</name>
<feature type="modified residue" description="4-aspartylphosphate" evidence="6">
    <location>
        <position position="436"/>
    </location>
</feature>
<dbReference type="Pfam" id="PF00072">
    <property type="entry name" value="Response_reg"/>
    <property type="match status" value="1"/>
</dbReference>
<evidence type="ECO:0000259" key="9">
    <source>
        <dbReference type="PROSITE" id="PS50112"/>
    </source>
</evidence>
<dbReference type="Gene3D" id="3.30.565.10">
    <property type="entry name" value="Histidine kinase-like ATPase, C-terminal domain"/>
    <property type="match status" value="1"/>
</dbReference>
<reference evidence="10 11" key="1">
    <citation type="submission" date="2017-01" db="EMBL/GenBank/DDBJ databases">
        <title>The cable genome- insights into the physiology and evolution of filamentous bacteria capable of sulfide oxidation via long distance electron transfer.</title>
        <authorList>
            <person name="Schreiber L."/>
            <person name="Bjerg J.T."/>
            <person name="Boggild A."/>
            <person name="Van De Vossenberg J."/>
            <person name="Meysman F."/>
            <person name="Nielsen L.P."/>
            <person name="Schramm A."/>
            <person name="Kjeldsen K.U."/>
        </authorList>
    </citation>
    <scope>NUCLEOTIDE SEQUENCE [LARGE SCALE GENOMIC DNA]</scope>
    <source>
        <strain evidence="10">MCF</strain>
    </source>
</reference>
<dbReference type="Gene3D" id="1.10.287.130">
    <property type="match status" value="1"/>
</dbReference>
<protein>
    <recommendedName>
        <fullName evidence="2">histidine kinase</fullName>
        <ecNumber evidence="2">2.7.13.3</ecNumber>
    </recommendedName>
</protein>
<sequence length="603" mass="68151">MTQDLQFAFKVFDALPLYGILLDHEGKVITANRTFLDTIGLRRKEIVGMSAEQLEPYYVDLKKHLAELKSHDVRTVRGHLVRGDGTRFSVEHTLAHVSEGEREIIVSISHKVEGRTIGEERREAEKKIEAANQRKREFVANINHEIRTPMNAIVGYAEMLAESDIGAQQRRYVETIKKNSSYLVAIVSDIMELSKLETGKVRLLKSTVNLHVVTEQVYDFFIDQAKGKNLEFTCQVDPDLPKYYVIDANHSRRILTNLISNAIKYTDAGKITLSVTGEKKKATWYMLTFRVQDTGRGMTLQEQDNILELISQQKEGVTIHDGKCLGLTLSARLARIMGGDIILESAKGKGSTFSFTLLASVADETMIRDIGPERGQKQKGTKKKNPVILVVDDMPEMSHLVKIYFTGTAIKVFEASNREKCLEHAFNNSPDLILMDLNLGGTDGRDITQQLRNDPRTRQIPVIAMTGMMLEKKSYKPLFDDFLGKPFHLHELRRIVDKYIQVTPCATCTDSMDNGYKKESIEDIEQIIPFWNEKLDELYREAEMSGSLDIASELGQKMQEQGQQSHSLALLEMGKEMRQFALNLDIQGVDHLLAVLKTIAGKS</sequence>
<dbReference type="InterPro" id="IPR036890">
    <property type="entry name" value="HATPase_C_sf"/>
</dbReference>
<dbReference type="InterPro" id="IPR001789">
    <property type="entry name" value="Sig_transdc_resp-reg_receiver"/>
</dbReference>
<dbReference type="InterPro" id="IPR005467">
    <property type="entry name" value="His_kinase_dom"/>
</dbReference>
<evidence type="ECO:0000256" key="2">
    <source>
        <dbReference type="ARBA" id="ARBA00012438"/>
    </source>
</evidence>
<dbReference type="SUPFAM" id="SSF55874">
    <property type="entry name" value="ATPase domain of HSP90 chaperone/DNA topoisomerase II/histidine kinase"/>
    <property type="match status" value="1"/>
</dbReference>
<dbReference type="NCBIfam" id="TIGR00229">
    <property type="entry name" value="sensory_box"/>
    <property type="match status" value="1"/>
</dbReference>
<dbReference type="InterPro" id="IPR004358">
    <property type="entry name" value="Sig_transdc_His_kin-like_C"/>
</dbReference>
<dbReference type="PROSITE" id="PS50110">
    <property type="entry name" value="RESPONSE_REGULATORY"/>
    <property type="match status" value="1"/>
</dbReference>
<evidence type="ECO:0000313" key="10">
    <source>
        <dbReference type="EMBL" id="RWX47280.1"/>
    </source>
</evidence>
<dbReference type="InterPro" id="IPR000014">
    <property type="entry name" value="PAS"/>
</dbReference>
<dbReference type="EMBL" id="MTKO01000038">
    <property type="protein sequence ID" value="RWX47280.1"/>
    <property type="molecule type" value="Genomic_DNA"/>
</dbReference>
<dbReference type="PANTHER" id="PTHR43047">
    <property type="entry name" value="TWO-COMPONENT HISTIDINE PROTEIN KINASE"/>
    <property type="match status" value="1"/>
</dbReference>
<evidence type="ECO:0000256" key="6">
    <source>
        <dbReference type="PROSITE-ProRule" id="PRU00169"/>
    </source>
</evidence>
<dbReference type="GO" id="GO:0000155">
    <property type="term" value="F:phosphorelay sensor kinase activity"/>
    <property type="evidence" value="ECO:0007669"/>
    <property type="project" value="InterPro"/>
</dbReference>
<evidence type="ECO:0000313" key="11">
    <source>
        <dbReference type="Proteomes" id="UP000287853"/>
    </source>
</evidence>
<dbReference type="CDD" id="cd00130">
    <property type="entry name" value="PAS"/>
    <property type="match status" value="1"/>
</dbReference>
<evidence type="ECO:0000256" key="3">
    <source>
        <dbReference type="ARBA" id="ARBA00022553"/>
    </source>
</evidence>
<dbReference type="Proteomes" id="UP000287853">
    <property type="component" value="Unassembled WGS sequence"/>
</dbReference>
<dbReference type="EC" id="2.7.13.3" evidence="2"/>
<keyword evidence="11" id="KW-1185">Reference proteome</keyword>
<proteinExistence type="predicted"/>
<dbReference type="AlphaFoldDB" id="A0A444J326"/>
<keyword evidence="4" id="KW-0808">Transferase</keyword>
<dbReference type="SMART" id="SM00387">
    <property type="entry name" value="HATPase_c"/>
    <property type="match status" value="1"/>
</dbReference>
<dbReference type="PROSITE" id="PS50109">
    <property type="entry name" value="HIS_KIN"/>
    <property type="match status" value="1"/>
</dbReference>
<dbReference type="CDD" id="cd00082">
    <property type="entry name" value="HisKA"/>
    <property type="match status" value="1"/>
</dbReference>
<dbReference type="SMART" id="SM00448">
    <property type="entry name" value="REC"/>
    <property type="match status" value="1"/>
</dbReference>
<gene>
    <name evidence="10" type="ORF">H206_01956</name>
</gene>
<dbReference type="Pfam" id="PF13426">
    <property type="entry name" value="PAS_9"/>
    <property type="match status" value="1"/>
</dbReference>
<accession>A0A444J326</accession>
<dbReference type="SUPFAM" id="SSF47384">
    <property type="entry name" value="Homodimeric domain of signal transducing histidine kinase"/>
    <property type="match status" value="1"/>
</dbReference>
<dbReference type="InterPro" id="IPR011006">
    <property type="entry name" value="CheY-like_superfamily"/>
</dbReference>
<dbReference type="SUPFAM" id="SSF55785">
    <property type="entry name" value="PYP-like sensor domain (PAS domain)"/>
    <property type="match status" value="1"/>
</dbReference>
<dbReference type="InterPro" id="IPR003594">
    <property type="entry name" value="HATPase_dom"/>
</dbReference>
<dbReference type="InterPro" id="IPR003661">
    <property type="entry name" value="HisK_dim/P_dom"/>
</dbReference>
<evidence type="ECO:0000259" key="7">
    <source>
        <dbReference type="PROSITE" id="PS50109"/>
    </source>
</evidence>
<evidence type="ECO:0000259" key="8">
    <source>
        <dbReference type="PROSITE" id="PS50110"/>
    </source>
</evidence>
<keyword evidence="5" id="KW-0418">Kinase</keyword>
<comment type="catalytic activity">
    <reaction evidence="1">
        <text>ATP + protein L-histidine = ADP + protein N-phospho-L-histidine.</text>
        <dbReference type="EC" id="2.7.13.3"/>
    </reaction>
</comment>
<dbReference type="Pfam" id="PF02518">
    <property type="entry name" value="HATPase_c"/>
    <property type="match status" value="1"/>
</dbReference>
<dbReference type="InterPro" id="IPR036097">
    <property type="entry name" value="HisK_dim/P_sf"/>
</dbReference>
<dbReference type="SMART" id="SM00388">
    <property type="entry name" value="HisKA"/>
    <property type="match status" value="1"/>
</dbReference>
<evidence type="ECO:0000256" key="5">
    <source>
        <dbReference type="ARBA" id="ARBA00022777"/>
    </source>
</evidence>
<dbReference type="Gene3D" id="3.30.450.20">
    <property type="entry name" value="PAS domain"/>
    <property type="match status" value="1"/>
</dbReference>
<feature type="domain" description="PAS" evidence="9">
    <location>
        <begin position="20"/>
        <end position="56"/>
    </location>
</feature>
<comment type="caution">
    <text evidence="10">The sequence shown here is derived from an EMBL/GenBank/DDBJ whole genome shotgun (WGS) entry which is preliminary data.</text>
</comment>
<organism evidence="10 11">
    <name type="scientific">Candidatus Electrothrix aarhusensis</name>
    <dbReference type="NCBI Taxonomy" id="1859131"/>
    <lineage>
        <taxon>Bacteria</taxon>
        <taxon>Pseudomonadati</taxon>
        <taxon>Thermodesulfobacteriota</taxon>
        <taxon>Desulfobulbia</taxon>
        <taxon>Desulfobulbales</taxon>
        <taxon>Desulfobulbaceae</taxon>
        <taxon>Candidatus Electrothrix</taxon>
    </lineage>
</organism>
<dbReference type="InterPro" id="IPR035965">
    <property type="entry name" value="PAS-like_dom_sf"/>
</dbReference>
<evidence type="ECO:0000256" key="1">
    <source>
        <dbReference type="ARBA" id="ARBA00000085"/>
    </source>
</evidence>
<dbReference type="Pfam" id="PF00512">
    <property type="entry name" value="HisKA"/>
    <property type="match status" value="1"/>
</dbReference>
<dbReference type="Gene3D" id="3.40.50.2300">
    <property type="match status" value="1"/>
</dbReference>
<dbReference type="SUPFAM" id="SSF52172">
    <property type="entry name" value="CheY-like"/>
    <property type="match status" value="1"/>
</dbReference>
<feature type="domain" description="Response regulatory" evidence="8">
    <location>
        <begin position="387"/>
        <end position="500"/>
    </location>
</feature>
<keyword evidence="3 6" id="KW-0597">Phosphoprotein</keyword>
<feature type="domain" description="Histidine kinase" evidence="7">
    <location>
        <begin position="141"/>
        <end position="361"/>
    </location>
</feature>
<evidence type="ECO:0000256" key="4">
    <source>
        <dbReference type="ARBA" id="ARBA00022679"/>
    </source>
</evidence>
<dbReference type="PRINTS" id="PR00344">
    <property type="entry name" value="BCTRLSENSOR"/>
</dbReference>